<dbReference type="VEuPathDB" id="FungiDB:EYZ11_000327"/>
<dbReference type="Proteomes" id="UP000308092">
    <property type="component" value="Unassembled WGS sequence"/>
</dbReference>
<evidence type="ECO:0000313" key="2">
    <source>
        <dbReference type="Proteomes" id="UP000308092"/>
    </source>
</evidence>
<reference evidence="1 2" key="1">
    <citation type="submission" date="2019-03" db="EMBL/GenBank/DDBJ databases">
        <title>The genome sequence of a newly discovered highly antifungal drug resistant Aspergillus species, Aspergillus tanneri NIH 1004.</title>
        <authorList>
            <person name="Mounaud S."/>
            <person name="Singh I."/>
            <person name="Joardar V."/>
            <person name="Pakala S."/>
            <person name="Pakala S."/>
            <person name="Venepally P."/>
            <person name="Hoover J."/>
            <person name="Nierman W."/>
            <person name="Chung J."/>
            <person name="Losada L."/>
        </authorList>
    </citation>
    <scope>NUCLEOTIDE SEQUENCE [LARGE SCALE GENOMIC DNA]</scope>
    <source>
        <strain evidence="1 2">NIH1004</strain>
    </source>
</reference>
<organism evidence="1 2">
    <name type="scientific">Aspergillus tanneri</name>
    <dbReference type="NCBI Taxonomy" id="1220188"/>
    <lineage>
        <taxon>Eukaryota</taxon>
        <taxon>Fungi</taxon>
        <taxon>Dikarya</taxon>
        <taxon>Ascomycota</taxon>
        <taxon>Pezizomycotina</taxon>
        <taxon>Eurotiomycetes</taxon>
        <taxon>Eurotiomycetidae</taxon>
        <taxon>Eurotiales</taxon>
        <taxon>Aspergillaceae</taxon>
        <taxon>Aspergillus</taxon>
        <taxon>Aspergillus subgen. Circumdati</taxon>
    </lineage>
</organism>
<gene>
    <name evidence="1" type="ORF">EYZ11_000327</name>
</gene>
<comment type="caution">
    <text evidence="1">The sequence shown here is derived from an EMBL/GenBank/DDBJ whole genome shotgun (WGS) entry which is preliminary data.</text>
</comment>
<dbReference type="EMBL" id="SOSA01000005">
    <property type="protein sequence ID" value="THD00136.1"/>
    <property type="molecule type" value="Genomic_DNA"/>
</dbReference>
<evidence type="ECO:0000313" key="1">
    <source>
        <dbReference type="EMBL" id="THD00136.1"/>
    </source>
</evidence>
<protein>
    <submittedName>
        <fullName evidence="1">Uncharacterized protein</fullName>
    </submittedName>
</protein>
<keyword evidence="2" id="KW-1185">Reference proteome</keyword>
<name>A0A4S3JXB8_9EURO</name>
<accession>A0A4S3JXB8</accession>
<sequence>MGLLLEQAVDD</sequence>
<proteinExistence type="predicted"/>